<dbReference type="PANTHER" id="PTHR43537">
    <property type="entry name" value="TRANSCRIPTIONAL REGULATOR, GNTR FAMILY"/>
    <property type="match status" value="1"/>
</dbReference>
<dbReference type="InterPro" id="IPR008920">
    <property type="entry name" value="TF_FadR/GntR_C"/>
</dbReference>
<proteinExistence type="predicted"/>
<dbReference type="SMART" id="SM00345">
    <property type="entry name" value="HTH_GNTR"/>
    <property type="match status" value="1"/>
</dbReference>
<evidence type="ECO:0000259" key="4">
    <source>
        <dbReference type="PROSITE" id="PS50949"/>
    </source>
</evidence>
<dbReference type="SUPFAM" id="SSF46785">
    <property type="entry name" value="Winged helix' DNA-binding domain"/>
    <property type="match status" value="1"/>
</dbReference>
<accession>A0A0F7R2U9</accession>
<dbReference type="EMBL" id="LC004287">
    <property type="protein sequence ID" value="BAR71658.1"/>
    <property type="molecule type" value="Genomic_DNA"/>
</dbReference>
<dbReference type="InterPro" id="IPR036390">
    <property type="entry name" value="WH_DNA-bd_sf"/>
</dbReference>
<dbReference type="SMART" id="SM00895">
    <property type="entry name" value="FCD"/>
    <property type="match status" value="1"/>
</dbReference>
<dbReference type="Pfam" id="PF00392">
    <property type="entry name" value="GntR"/>
    <property type="match status" value="1"/>
</dbReference>
<dbReference type="PROSITE" id="PS50949">
    <property type="entry name" value="HTH_GNTR"/>
    <property type="match status" value="1"/>
</dbReference>
<dbReference type="GO" id="GO:0003700">
    <property type="term" value="F:DNA-binding transcription factor activity"/>
    <property type="evidence" value="ECO:0007669"/>
    <property type="project" value="InterPro"/>
</dbReference>
<feature type="domain" description="HTH gntR-type" evidence="4">
    <location>
        <begin position="6"/>
        <end position="73"/>
    </location>
</feature>
<dbReference type="Gene3D" id="1.10.10.10">
    <property type="entry name" value="Winged helix-like DNA-binding domain superfamily/Winged helix DNA-binding domain"/>
    <property type="match status" value="1"/>
</dbReference>
<dbReference type="PANTHER" id="PTHR43537:SF45">
    <property type="entry name" value="GNTR FAMILY REGULATORY PROTEIN"/>
    <property type="match status" value="1"/>
</dbReference>
<dbReference type="Gene3D" id="1.20.120.530">
    <property type="entry name" value="GntR ligand-binding domain-like"/>
    <property type="match status" value="1"/>
</dbReference>
<dbReference type="Pfam" id="PF07729">
    <property type="entry name" value="FCD"/>
    <property type="match status" value="1"/>
</dbReference>
<evidence type="ECO:0000256" key="2">
    <source>
        <dbReference type="ARBA" id="ARBA00023125"/>
    </source>
</evidence>
<name>A0A0F7R2U9_RHOMR</name>
<dbReference type="InterPro" id="IPR036388">
    <property type="entry name" value="WH-like_DNA-bd_sf"/>
</dbReference>
<sequence>MKVQRASLADRAYEVLEHRLVTLQLVPGTVVTEKELIQEVGVGRTPLREAVLRLAQEQLVAVLPRKGIYISEINLTDQLAALEVRRELDRLMARRAARLARPQERVQFAELAQSMRNLGEEDLDLFMHLDRLFDRLVEKACHNRFAVQAAAPLHTLGRRFWYAYHHEGDLEASIQLHAHLMEQIAKGDAEAAEAAAVELIDAMIGFTQRVLQQTIEPR</sequence>
<keyword evidence="2" id="KW-0238">DNA-binding</keyword>
<dbReference type="InterPro" id="IPR011711">
    <property type="entry name" value="GntR_C"/>
</dbReference>
<keyword evidence="1" id="KW-0805">Transcription regulation</keyword>
<organism evidence="5">
    <name type="scientific">Rhodothermus marinus</name>
    <name type="common">Rhodothermus obamensis</name>
    <dbReference type="NCBI Taxonomy" id="29549"/>
    <lineage>
        <taxon>Bacteria</taxon>
        <taxon>Pseudomonadati</taxon>
        <taxon>Rhodothermota</taxon>
        <taxon>Rhodothermia</taxon>
        <taxon>Rhodothermales</taxon>
        <taxon>Rhodothermaceae</taxon>
        <taxon>Rhodothermus</taxon>
    </lineage>
</organism>
<protein>
    <recommendedName>
        <fullName evidence="4">HTH gntR-type domain-containing protein</fullName>
    </recommendedName>
</protein>
<keyword evidence="3" id="KW-0804">Transcription</keyword>
<dbReference type="InterPro" id="IPR000524">
    <property type="entry name" value="Tscrpt_reg_HTH_GntR"/>
</dbReference>
<dbReference type="AlphaFoldDB" id="A0A0F7R2U9"/>
<reference evidence="5" key="1">
    <citation type="journal article" date="2014" name="Appl. Microbiol. Biotechnol.">
        <title>Dye-linked D-amino acid dehydrogenase from the thermophilic bacterium Rhodothermus marinus JCM9785: characteristics and role in trans-4-hydroxy-L-proline catabolism.</title>
        <authorList>
            <person name="Satomura T."/>
            <person name="Ishikura M."/>
            <person name="Koyanagi T."/>
            <person name="Sakuraba H."/>
            <person name="Ohshima T."/>
            <person name="Suye S.I."/>
        </authorList>
    </citation>
    <scope>NUCLEOTIDE SEQUENCE</scope>
    <source>
        <strain evidence="5">JCM 9785</strain>
    </source>
</reference>
<evidence type="ECO:0000256" key="3">
    <source>
        <dbReference type="ARBA" id="ARBA00023163"/>
    </source>
</evidence>
<evidence type="ECO:0000313" key="5">
    <source>
        <dbReference type="EMBL" id="BAR71658.1"/>
    </source>
</evidence>
<dbReference type="SUPFAM" id="SSF48008">
    <property type="entry name" value="GntR ligand-binding domain-like"/>
    <property type="match status" value="1"/>
</dbReference>
<dbReference type="GO" id="GO:0003677">
    <property type="term" value="F:DNA binding"/>
    <property type="evidence" value="ECO:0007669"/>
    <property type="project" value="UniProtKB-KW"/>
</dbReference>
<evidence type="ECO:0000256" key="1">
    <source>
        <dbReference type="ARBA" id="ARBA00023015"/>
    </source>
</evidence>